<dbReference type="EMBL" id="AYXT01000001">
    <property type="protein sequence ID" value="ETF03804.1"/>
    <property type="molecule type" value="Genomic_DNA"/>
</dbReference>
<dbReference type="Proteomes" id="UP000018733">
    <property type="component" value="Unassembled WGS sequence"/>
</dbReference>
<dbReference type="InterPro" id="IPR001123">
    <property type="entry name" value="LeuE-type"/>
</dbReference>
<evidence type="ECO:0000256" key="4">
    <source>
        <dbReference type="ARBA" id="ARBA00022692"/>
    </source>
</evidence>
<keyword evidence="5 7" id="KW-1133">Transmembrane helix</keyword>
<dbReference type="STRING" id="1424334.W822_00900"/>
<keyword evidence="6 7" id="KW-0472">Membrane</keyword>
<keyword evidence="3" id="KW-1003">Cell membrane</keyword>
<comment type="caution">
    <text evidence="8">The sequence shown here is derived from an EMBL/GenBank/DDBJ whole genome shotgun (WGS) entry which is preliminary data.</text>
</comment>
<feature type="transmembrane region" description="Helical" evidence="7">
    <location>
        <begin position="112"/>
        <end position="132"/>
    </location>
</feature>
<accession>V8QXP8</accession>
<dbReference type="PIRSF" id="PIRSF006324">
    <property type="entry name" value="LeuE"/>
    <property type="match status" value="1"/>
</dbReference>
<dbReference type="GO" id="GO:0005886">
    <property type="term" value="C:plasma membrane"/>
    <property type="evidence" value="ECO:0007669"/>
    <property type="project" value="UniProtKB-SubCell"/>
</dbReference>
<feature type="transmembrane region" description="Helical" evidence="7">
    <location>
        <begin position="40"/>
        <end position="63"/>
    </location>
</feature>
<organism evidence="8 9">
    <name type="scientific">Advenella kashmirensis W13003</name>
    <dbReference type="NCBI Taxonomy" id="1424334"/>
    <lineage>
        <taxon>Bacteria</taxon>
        <taxon>Pseudomonadati</taxon>
        <taxon>Pseudomonadota</taxon>
        <taxon>Betaproteobacteria</taxon>
        <taxon>Burkholderiales</taxon>
        <taxon>Alcaligenaceae</taxon>
    </lineage>
</organism>
<dbReference type="PANTHER" id="PTHR30086:SF14">
    <property type="entry name" value="HOMOSERINE_HOMOSERINE LACTONE EFFLUX PROTEIN"/>
    <property type="match status" value="1"/>
</dbReference>
<evidence type="ECO:0000256" key="6">
    <source>
        <dbReference type="ARBA" id="ARBA00023136"/>
    </source>
</evidence>
<evidence type="ECO:0000256" key="7">
    <source>
        <dbReference type="SAM" id="Phobius"/>
    </source>
</evidence>
<comment type="similarity">
    <text evidence="2">Belongs to the Rht family.</text>
</comment>
<evidence type="ECO:0000313" key="9">
    <source>
        <dbReference type="Proteomes" id="UP000018733"/>
    </source>
</evidence>
<keyword evidence="9" id="KW-1185">Reference proteome</keyword>
<feature type="transmembrane region" description="Helical" evidence="7">
    <location>
        <begin position="144"/>
        <end position="162"/>
    </location>
</feature>
<feature type="transmembrane region" description="Helical" evidence="7">
    <location>
        <begin position="183"/>
        <end position="201"/>
    </location>
</feature>
<evidence type="ECO:0000313" key="8">
    <source>
        <dbReference type="EMBL" id="ETF03804.1"/>
    </source>
</evidence>
<dbReference type="eggNOG" id="COG1280">
    <property type="taxonomic scope" value="Bacteria"/>
</dbReference>
<dbReference type="OrthoDB" id="9784202at2"/>
<protein>
    <submittedName>
        <fullName evidence="8">Amino acid transporter LysE</fullName>
    </submittedName>
</protein>
<evidence type="ECO:0000256" key="5">
    <source>
        <dbReference type="ARBA" id="ARBA00022989"/>
    </source>
</evidence>
<keyword evidence="4 7" id="KW-0812">Transmembrane</keyword>
<proteinExistence type="inferred from homology"/>
<comment type="subcellular location">
    <subcellularLocation>
        <location evidence="1">Cell membrane</location>
        <topology evidence="1">Multi-pass membrane protein</topology>
    </subcellularLocation>
</comment>
<gene>
    <name evidence="8" type="ORF">W822_00900</name>
</gene>
<dbReference type="HOGENOM" id="CLU_079569_3_1_4"/>
<dbReference type="AlphaFoldDB" id="V8QXP8"/>
<dbReference type="PATRIC" id="fig|1424334.3.peg.190"/>
<feature type="transmembrane region" description="Helical" evidence="7">
    <location>
        <begin position="69"/>
        <end position="92"/>
    </location>
</feature>
<name>V8QXP8_9BURK</name>
<dbReference type="Pfam" id="PF01810">
    <property type="entry name" value="LysE"/>
    <property type="match status" value="1"/>
</dbReference>
<reference evidence="8 9" key="1">
    <citation type="journal article" date="2014" name="Genome Announc.">
        <title>Draft Genome Sequence of Advenella kashmirensis Strain W13003, a Polycyclic Aromatic Hydrocarbon-Degrading Bacterium.</title>
        <authorList>
            <person name="Wang X."/>
            <person name="Jin D."/>
            <person name="Zhou L."/>
            <person name="Wu L."/>
            <person name="An W."/>
            <person name="Zhao L."/>
        </authorList>
    </citation>
    <scope>NUCLEOTIDE SEQUENCE [LARGE SCALE GENOMIC DNA]</scope>
    <source>
        <strain evidence="8 9">W13003</strain>
    </source>
</reference>
<evidence type="ECO:0000256" key="2">
    <source>
        <dbReference type="ARBA" id="ARBA00007928"/>
    </source>
</evidence>
<dbReference type="GO" id="GO:0042970">
    <property type="term" value="F:homoserine transmembrane transporter activity"/>
    <property type="evidence" value="ECO:0007669"/>
    <property type="project" value="TreeGrafter"/>
</dbReference>
<sequence length="203" mass="22134">MSFNTWALLLITSMGISLVPGPNALLALTHGALHGRQRALFTIAGGLLGFIIVIGLCVFGIGALLQSSVFWFTVLKWVGGIYIAWLGIKLWLSPPIVLEVTEGTNRATNGKLFRQGFLSAVTNPKALLLYTAMLPQFIDPNGNIFVQFVIIAITYSVTEFAAEYMCVYAANRIRPWLSRVGKRFNQAFGGLFVVIGAALPLRT</sequence>
<dbReference type="RefSeq" id="WP_024003251.1">
    <property type="nucleotide sequence ID" value="NZ_KI650979.1"/>
</dbReference>
<dbReference type="PANTHER" id="PTHR30086">
    <property type="entry name" value="ARGININE EXPORTER PROTEIN ARGO"/>
    <property type="match status" value="1"/>
</dbReference>
<evidence type="ECO:0000256" key="1">
    <source>
        <dbReference type="ARBA" id="ARBA00004651"/>
    </source>
</evidence>
<evidence type="ECO:0000256" key="3">
    <source>
        <dbReference type="ARBA" id="ARBA00022475"/>
    </source>
</evidence>
<feature type="transmembrane region" description="Helical" evidence="7">
    <location>
        <begin position="6"/>
        <end position="28"/>
    </location>
</feature>